<dbReference type="Proteomes" id="UP000076532">
    <property type="component" value="Unassembled WGS sequence"/>
</dbReference>
<organism evidence="1 2">
    <name type="scientific">Athelia psychrophila</name>
    <dbReference type="NCBI Taxonomy" id="1759441"/>
    <lineage>
        <taxon>Eukaryota</taxon>
        <taxon>Fungi</taxon>
        <taxon>Dikarya</taxon>
        <taxon>Basidiomycota</taxon>
        <taxon>Agaricomycotina</taxon>
        <taxon>Agaricomycetes</taxon>
        <taxon>Agaricomycetidae</taxon>
        <taxon>Atheliales</taxon>
        <taxon>Atheliaceae</taxon>
        <taxon>Athelia</taxon>
    </lineage>
</organism>
<name>A0A166RP85_9AGAM</name>
<keyword evidence="2" id="KW-1185">Reference proteome</keyword>
<dbReference type="NCBIfam" id="TIGR01668">
    <property type="entry name" value="YqeG_hyp_ppase"/>
    <property type="match status" value="1"/>
</dbReference>
<dbReference type="EMBL" id="KV417503">
    <property type="protein sequence ID" value="KZP28495.1"/>
    <property type="molecule type" value="Genomic_DNA"/>
</dbReference>
<accession>A0A166RP85</accession>
<dbReference type="InterPro" id="IPR010021">
    <property type="entry name" value="PGPP1/Gep4"/>
</dbReference>
<dbReference type="STRING" id="436010.A0A166RP85"/>
<proteinExistence type="predicted"/>
<gene>
    <name evidence="1" type="ORF">FIBSPDRAFT_817397</name>
</gene>
<dbReference type="AlphaFoldDB" id="A0A166RP85"/>
<sequence length="270" mass="29805">MPLNIPGLLVPFHLLVNPRLVIPHIIVNDIRQVDFRALKRAGYKGAVFDKDNCITLPQQDRLVPELQDSWRECREVFGEGNVLIVSNSAGTPSDAGGIQAESVSHHLKVPVLQHASLKPSYACIKGIRAYFASLPGNKAESKESSRPPRDSELVIIGDRIFTDVLLANRMRSSSSQSRLQEQKSAPSGPGTLSIWTTGVWKKESMLMRFGEKKLVEAVRKWTTSPSSDPDTTGFVKGSWIDKVDEDGKETGTGSGGGVGWIWDKMRLRRT</sequence>
<dbReference type="InterPro" id="IPR027706">
    <property type="entry name" value="PGP_Pase"/>
</dbReference>
<protein>
    <submittedName>
        <fullName evidence="1">HAD-superfamily phosphatase</fullName>
    </submittedName>
</protein>
<dbReference type="GO" id="GO:0008962">
    <property type="term" value="F:phosphatidylglycerophosphatase activity"/>
    <property type="evidence" value="ECO:0007669"/>
    <property type="project" value="InterPro"/>
</dbReference>
<reference evidence="1 2" key="1">
    <citation type="journal article" date="2016" name="Mol. Biol. Evol.">
        <title>Comparative Genomics of Early-Diverging Mushroom-Forming Fungi Provides Insights into the Origins of Lignocellulose Decay Capabilities.</title>
        <authorList>
            <person name="Nagy L.G."/>
            <person name="Riley R."/>
            <person name="Tritt A."/>
            <person name="Adam C."/>
            <person name="Daum C."/>
            <person name="Floudas D."/>
            <person name="Sun H."/>
            <person name="Yadav J.S."/>
            <person name="Pangilinan J."/>
            <person name="Larsson K.H."/>
            <person name="Matsuura K."/>
            <person name="Barry K."/>
            <person name="Labutti K."/>
            <person name="Kuo R."/>
            <person name="Ohm R.A."/>
            <person name="Bhattacharya S.S."/>
            <person name="Shirouzu T."/>
            <person name="Yoshinaga Y."/>
            <person name="Martin F.M."/>
            <person name="Grigoriev I.V."/>
            <person name="Hibbett D.S."/>
        </authorList>
    </citation>
    <scope>NUCLEOTIDE SEQUENCE [LARGE SCALE GENOMIC DNA]</scope>
    <source>
        <strain evidence="1 2">CBS 109695</strain>
    </source>
</reference>
<evidence type="ECO:0000313" key="2">
    <source>
        <dbReference type="Proteomes" id="UP000076532"/>
    </source>
</evidence>
<dbReference type="Pfam" id="PF09419">
    <property type="entry name" value="PGP_phosphatase"/>
    <property type="match status" value="1"/>
</dbReference>
<dbReference type="OrthoDB" id="198652at2759"/>
<evidence type="ECO:0000313" key="1">
    <source>
        <dbReference type="EMBL" id="KZP28495.1"/>
    </source>
</evidence>